<keyword evidence="1" id="KW-0472">Membrane</keyword>
<dbReference type="RefSeq" id="WP_264486113.1">
    <property type="nucleotide sequence ID" value="NZ_JAPDDT010000002.1"/>
</dbReference>
<feature type="transmembrane region" description="Helical" evidence="1">
    <location>
        <begin position="264"/>
        <end position="282"/>
    </location>
</feature>
<keyword evidence="1" id="KW-0812">Transmembrane</keyword>
<dbReference type="Proteomes" id="UP001320876">
    <property type="component" value="Unassembled WGS sequence"/>
</dbReference>
<feature type="transmembrane region" description="Helical" evidence="1">
    <location>
        <begin position="76"/>
        <end position="92"/>
    </location>
</feature>
<feature type="transmembrane region" description="Helical" evidence="1">
    <location>
        <begin position="234"/>
        <end position="252"/>
    </location>
</feature>
<reference evidence="2 3" key="1">
    <citation type="submission" date="2022-10" db="EMBL/GenBank/DDBJ databases">
        <title>Luteolibacter arcticus strain CCTCC AB 2014275, whole genome shotgun sequencing project.</title>
        <authorList>
            <person name="Zhao G."/>
            <person name="Shen L."/>
        </authorList>
    </citation>
    <scope>NUCLEOTIDE SEQUENCE [LARGE SCALE GENOMIC DNA]</scope>
    <source>
        <strain evidence="2 3">CCTCC AB 2014275</strain>
    </source>
</reference>
<keyword evidence="1" id="KW-1133">Transmembrane helix</keyword>
<organism evidence="2 3">
    <name type="scientific">Luteolibacter arcticus</name>
    <dbReference type="NCBI Taxonomy" id="1581411"/>
    <lineage>
        <taxon>Bacteria</taxon>
        <taxon>Pseudomonadati</taxon>
        <taxon>Verrucomicrobiota</taxon>
        <taxon>Verrucomicrobiia</taxon>
        <taxon>Verrucomicrobiales</taxon>
        <taxon>Verrucomicrobiaceae</taxon>
        <taxon>Luteolibacter</taxon>
    </lineage>
</organism>
<gene>
    <name evidence="2" type="ORF">OKA05_05530</name>
</gene>
<protein>
    <submittedName>
        <fullName evidence="2">Uncharacterized protein</fullName>
    </submittedName>
</protein>
<feature type="transmembrane region" description="Helical" evidence="1">
    <location>
        <begin position="20"/>
        <end position="45"/>
    </location>
</feature>
<dbReference type="EMBL" id="JAPDDT010000002">
    <property type="protein sequence ID" value="MCW1922003.1"/>
    <property type="molecule type" value="Genomic_DNA"/>
</dbReference>
<name>A0ABT3GEY5_9BACT</name>
<evidence type="ECO:0000313" key="3">
    <source>
        <dbReference type="Proteomes" id="UP001320876"/>
    </source>
</evidence>
<accession>A0ABT3GEY5</accession>
<evidence type="ECO:0000313" key="2">
    <source>
        <dbReference type="EMBL" id="MCW1922003.1"/>
    </source>
</evidence>
<keyword evidence="3" id="KW-1185">Reference proteome</keyword>
<feature type="transmembrane region" description="Helical" evidence="1">
    <location>
        <begin position="104"/>
        <end position="125"/>
    </location>
</feature>
<feature type="transmembrane region" description="Helical" evidence="1">
    <location>
        <begin position="180"/>
        <end position="204"/>
    </location>
</feature>
<feature type="transmembrane region" description="Helical" evidence="1">
    <location>
        <begin position="288"/>
        <end position="306"/>
    </location>
</feature>
<sequence>MNSDDSRGFFSELVGDGRSLILFTAIALLFSGGGAIFLSLTGHFLPHDVEFLGMQPIALCELNQCRIVHFMIHDRLSFGGVLVALAVLYAWLAHFPLRDGESWAWWTLVLTNATGFGSFLAYLGYGYLDGWHAWATLLLLPITLTGLWKTRRLCSKPLDFRPAAWPATWRCRQAIGWMLWMGWGTGLVAAGATILTVGMTLVFVPSDLDFIGYTREQLDAINPRLIPMIAHDRAGFGGGLLTTGLTILCILWKAAPSTHVWQALVLAGLVGFGCAIGVHYPIGYLDFWHLAPAWAGAAVFAAGAWLSKR</sequence>
<evidence type="ECO:0000256" key="1">
    <source>
        <dbReference type="SAM" id="Phobius"/>
    </source>
</evidence>
<comment type="caution">
    <text evidence="2">The sequence shown here is derived from an EMBL/GenBank/DDBJ whole genome shotgun (WGS) entry which is preliminary data.</text>
</comment>
<proteinExistence type="predicted"/>